<reference evidence="7 8" key="1">
    <citation type="journal article" date="2010" name="Stand. Genomic Sci.">
        <title>Complete genome sequence of Intrasporangium calvum type strain (7 KIP).</title>
        <authorList>
            <person name="Del Rio T.G."/>
            <person name="Chertkov O."/>
            <person name="Yasawong M."/>
            <person name="Lucas S."/>
            <person name="Deshpande S."/>
            <person name="Cheng J.F."/>
            <person name="Detter C."/>
            <person name="Tapia R."/>
            <person name="Han C."/>
            <person name="Goodwin L."/>
            <person name="Pitluck S."/>
            <person name="Liolios K."/>
            <person name="Ivanova N."/>
            <person name="Mavromatis K."/>
            <person name="Pati A."/>
            <person name="Chen A."/>
            <person name="Palaniappan K."/>
            <person name="Land M."/>
            <person name="Hauser L."/>
            <person name="Chang Y.J."/>
            <person name="Jeffries C.D."/>
            <person name="Rohde M."/>
            <person name="Pukall R."/>
            <person name="Sikorski J."/>
            <person name="Goker M."/>
            <person name="Woyke T."/>
            <person name="Bristow J."/>
            <person name="Eisen J.A."/>
            <person name="Markowitz V."/>
            <person name="Hugenholtz P."/>
            <person name="Kyrpides N.C."/>
            <person name="Klenk H.P."/>
            <person name="Lapidus A."/>
        </authorList>
    </citation>
    <scope>NUCLEOTIDE SEQUENCE [LARGE SCALE GENOMIC DNA]</scope>
    <source>
        <strain evidence="8">ATCC 23552 / DSM 43043 / JCM 3097 / NBRC 12989 / 7 KIP</strain>
    </source>
</reference>
<dbReference type="EMBL" id="CP002343">
    <property type="protein sequence ID" value="ADU49211.1"/>
    <property type="molecule type" value="Genomic_DNA"/>
</dbReference>
<dbReference type="InterPro" id="IPR005829">
    <property type="entry name" value="Sugar_transporter_CS"/>
</dbReference>
<dbReference type="PROSITE" id="PS50850">
    <property type="entry name" value="MFS"/>
    <property type="match status" value="1"/>
</dbReference>
<evidence type="ECO:0000256" key="3">
    <source>
        <dbReference type="ARBA" id="ARBA00022989"/>
    </source>
</evidence>
<dbReference type="InterPro" id="IPR053160">
    <property type="entry name" value="MFS_DHA3_Transporter"/>
</dbReference>
<feature type="transmembrane region" description="Helical" evidence="5">
    <location>
        <begin position="272"/>
        <end position="294"/>
    </location>
</feature>
<dbReference type="InterPro" id="IPR020846">
    <property type="entry name" value="MFS_dom"/>
</dbReference>
<dbReference type="PANTHER" id="PTHR23530">
    <property type="entry name" value="TRANSPORT PROTEIN-RELATED"/>
    <property type="match status" value="1"/>
</dbReference>
<dbReference type="InterPro" id="IPR036259">
    <property type="entry name" value="MFS_trans_sf"/>
</dbReference>
<evidence type="ECO:0000259" key="6">
    <source>
        <dbReference type="PROSITE" id="PS50850"/>
    </source>
</evidence>
<feature type="transmembrane region" description="Helical" evidence="5">
    <location>
        <begin position="172"/>
        <end position="194"/>
    </location>
</feature>
<dbReference type="HOGENOM" id="CLU_046685_5_0_11"/>
<dbReference type="KEGG" id="ica:Intca_2710"/>
<dbReference type="Pfam" id="PF07690">
    <property type="entry name" value="MFS_1"/>
    <property type="match status" value="1"/>
</dbReference>
<feature type="transmembrane region" description="Helical" evidence="5">
    <location>
        <begin position="329"/>
        <end position="350"/>
    </location>
</feature>
<dbReference type="InterPro" id="IPR011701">
    <property type="entry name" value="MFS"/>
</dbReference>
<dbReference type="AlphaFoldDB" id="E6S936"/>
<dbReference type="SUPFAM" id="SSF103473">
    <property type="entry name" value="MFS general substrate transporter"/>
    <property type="match status" value="1"/>
</dbReference>
<keyword evidence="4 5" id="KW-0472">Membrane</keyword>
<evidence type="ECO:0000256" key="2">
    <source>
        <dbReference type="ARBA" id="ARBA00022692"/>
    </source>
</evidence>
<dbReference type="GO" id="GO:0022857">
    <property type="term" value="F:transmembrane transporter activity"/>
    <property type="evidence" value="ECO:0007669"/>
    <property type="project" value="InterPro"/>
</dbReference>
<feature type="transmembrane region" description="Helical" evidence="5">
    <location>
        <begin position="12"/>
        <end position="37"/>
    </location>
</feature>
<protein>
    <submittedName>
        <fullName evidence="7">Major facilitator superfamily MFS_1</fullName>
    </submittedName>
</protein>
<comment type="subcellular location">
    <subcellularLocation>
        <location evidence="1">Cell membrane</location>
        <topology evidence="1">Multi-pass membrane protein</topology>
    </subcellularLocation>
</comment>
<feature type="transmembrane region" description="Helical" evidence="5">
    <location>
        <begin position="43"/>
        <end position="64"/>
    </location>
</feature>
<accession>E6S936</accession>
<keyword evidence="8" id="KW-1185">Reference proteome</keyword>
<dbReference type="Proteomes" id="UP000008914">
    <property type="component" value="Chromosome"/>
</dbReference>
<evidence type="ECO:0000256" key="4">
    <source>
        <dbReference type="ARBA" id="ARBA00023136"/>
    </source>
</evidence>
<keyword evidence="2 5" id="KW-0812">Transmembrane</keyword>
<dbReference type="GO" id="GO:0005886">
    <property type="term" value="C:plasma membrane"/>
    <property type="evidence" value="ECO:0007669"/>
    <property type="project" value="UniProtKB-SubCell"/>
</dbReference>
<gene>
    <name evidence="7" type="ordered locus">Intca_2710</name>
</gene>
<dbReference type="PROSITE" id="PS00216">
    <property type="entry name" value="SUGAR_TRANSPORT_1"/>
    <property type="match status" value="1"/>
</dbReference>
<evidence type="ECO:0000313" key="7">
    <source>
        <dbReference type="EMBL" id="ADU49211.1"/>
    </source>
</evidence>
<dbReference type="eggNOG" id="COG0477">
    <property type="taxonomic scope" value="Bacteria"/>
</dbReference>
<evidence type="ECO:0000256" key="1">
    <source>
        <dbReference type="ARBA" id="ARBA00004651"/>
    </source>
</evidence>
<organism evidence="7 8">
    <name type="scientific">Intrasporangium calvum (strain ATCC 23552 / DSM 43043 / JCM 3097 / NBRC 12989 / NCIMB 10167 / NRRL B-3866 / 7 KIP)</name>
    <dbReference type="NCBI Taxonomy" id="710696"/>
    <lineage>
        <taxon>Bacteria</taxon>
        <taxon>Bacillati</taxon>
        <taxon>Actinomycetota</taxon>
        <taxon>Actinomycetes</taxon>
        <taxon>Micrococcales</taxon>
        <taxon>Intrasporangiaceae</taxon>
        <taxon>Intrasporangium</taxon>
    </lineage>
</organism>
<dbReference type="OrthoDB" id="3513479at2"/>
<feature type="transmembrane region" description="Helical" evidence="5">
    <location>
        <begin position="391"/>
        <end position="411"/>
    </location>
</feature>
<sequence>MTSVLSPAAARRVFLILSCTRWLSIGLVVGIFMLWILERGLTVGQAAFALSFTGIVVFLLELPTSGFADAFGRRPVYVAAAAFGVLSSVALLVAHSFAAFVVAAALTGVFRALDSGPLEAWFVDTVHATEPDADVDGALAAHGTVVGVSIAAGALLSGGLIAWHPVEQQSALWLPVLCGAGLSVLHLVMVLLLLKEPRGVGHLDVSGLRRAAASAKEAPMVVRDGLRLVRSSRVLQGLMLAEVAWSVAMVVFEIFQPVRLAELLGSEEAAGAWMGPIAAGGWAIFAAGSALAGLTSKRLGVSRTAILGRLLNSVGAIVMGLVAGPVALVIAYAFTYSMHGFLGPMHAALLHRVAEARNRATILSMNSMTAFAAFSIAMPLLGVFAERASTQVAMLVAGAISLAGLLAYLPARRAERTRARASGSGVHTLG</sequence>
<feature type="transmembrane region" description="Helical" evidence="5">
    <location>
        <begin position="306"/>
        <end position="323"/>
    </location>
</feature>
<feature type="transmembrane region" description="Helical" evidence="5">
    <location>
        <begin position="76"/>
        <end position="106"/>
    </location>
</feature>
<feature type="domain" description="Major facilitator superfamily (MFS) profile" evidence="6">
    <location>
        <begin position="1"/>
        <end position="416"/>
    </location>
</feature>
<dbReference type="PANTHER" id="PTHR23530:SF1">
    <property type="entry name" value="PERMEASE, MAJOR FACILITATOR SUPERFAMILY-RELATED"/>
    <property type="match status" value="1"/>
</dbReference>
<evidence type="ECO:0000256" key="5">
    <source>
        <dbReference type="SAM" id="Phobius"/>
    </source>
</evidence>
<dbReference type="STRING" id="710696.Intca_2710"/>
<name>E6S936_INTC7</name>
<dbReference type="RefSeq" id="WP_013493525.1">
    <property type="nucleotide sequence ID" value="NC_014830.1"/>
</dbReference>
<proteinExistence type="predicted"/>
<dbReference type="Gene3D" id="1.20.1250.20">
    <property type="entry name" value="MFS general substrate transporter like domains"/>
    <property type="match status" value="1"/>
</dbReference>
<feature type="transmembrane region" description="Helical" evidence="5">
    <location>
        <begin position="362"/>
        <end position="385"/>
    </location>
</feature>
<keyword evidence="3 5" id="KW-1133">Transmembrane helix</keyword>
<evidence type="ECO:0000313" key="8">
    <source>
        <dbReference type="Proteomes" id="UP000008914"/>
    </source>
</evidence>